<evidence type="ECO:0000313" key="2">
    <source>
        <dbReference type="EMBL" id="CUS09203.1"/>
    </source>
</evidence>
<evidence type="ECO:0000313" key="3">
    <source>
        <dbReference type="Proteomes" id="UP001412239"/>
    </source>
</evidence>
<accession>A0A292PRU9</accession>
<organism evidence="2 3">
    <name type="scientific">Tuber aestivum</name>
    <name type="common">summer truffle</name>
    <dbReference type="NCBI Taxonomy" id="59557"/>
    <lineage>
        <taxon>Eukaryota</taxon>
        <taxon>Fungi</taxon>
        <taxon>Dikarya</taxon>
        <taxon>Ascomycota</taxon>
        <taxon>Pezizomycotina</taxon>
        <taxon>Pezizomycetes</taxon>
        <taxon>Pezizales</taxon>
        <taxon>Tuberaceae</taxon>
        <taxon>Tuber</taxon>
    </lineage>
</organism>
<sequence>MWTWLLRASTPPCRTKRRSGQSVVVKEPMVGTVVGNVLVRVVLEGALGVTMPGSDRRGNNGAVTVRGGGPVTRKNVLDDPVEKAKADARAKKFGAKN</sequence>
<dbReference type="AlphaFoldDB" id="A0A292PRU9"/>
<protein>
    <submittedName>
        <fullName evidence="2">Uncharacterized protein</fullName>
    </submittedName>
</protein>
<keyword evidence="3" id="KW-1185">Reference proteome</keyword>
<dbReference type="Proteomes" id="UP001412239">
    <property type="component" value="Unassembled WGS sequence"/>
</dbReference>
<name>A0A292PRU9_9PEZI</name>
<feature type="region of interest" description="Disordered" evidence="1">
    <location>
        <begin position="54"/>
        <end position="83"/>
    </location>
</feature>
<evidence type="ECO:0000256" key="1">
    <source>
        <dbReference type="SAM" id="MobiDB-lite"/>
    </source>
</evidence>
<dbReference type="EMBL" id="LN891093">
    <property type="protein sequence ID" value="CUS09203.1"/>
    <property type="molecule type" value="Genomic_DNA"/>
</dbReference>
<gene>
    <name evidence="2" type="ORF">GSTUAT00006707001</name>
</gene>
<proteinExistence type="predicted"/>
<reference evidence="2" key="1">
    <citation type="submission" date="2015-10" db="EMBL/GenBank/DDBJ databases">
        <authorList>
            <person name="Regsiter A."/>
            <person name="william w."/>
        </authorList>
    </citation>
    <scope>NUCLEOTIDE SEQUENCE</scope>
    <source>
        <strain evidence="2">Montdore</strain>
    </source>
</reference>